<protein>
    <submittedName>
        <fullName evidence="1">Uncharacterized protein</fullName>
    </submittedName>
</protein>
<organism evidence="1">
    <name type="scientific">Ajellomyces dermatitidis (strain ATCC 18188 / CBS 674.68)</name>
    <name type="common">Blastomyces dermatitidis</name>
    <dbReference type="NCBI Taxonomy" id="653446"/>
    <lineage>
        <taxon>Eukaryota</taxon>
        <taxon>Fungi</taxon>
        <taxon>Dikarya</taxon>
        <taxon>Ascomycota</taxon>
        <taxon>Pezizomycotina</taxon>
        <taxon>Eurotiomycetes</taxon>
        <taxon>Eurotiomycetidae</taxon>
        <taxon>Onygenales</taxon>
        <taxon>Ajellomycetaceae</taxon>
        <taxon>Blastomyces</taxon>
    </lineage>
</organism>
<accession>A0A0J9EP92</accession>
<proteinExistence type="predicted"/>
<sequence>MPEVRSVSARIETTLHPGEQILDRTVGFTDNENDRTWVNLPTMAMLEHLIMHHSEGRNFLIPTCFPRNFSPTNLSTEYSTVYTAVPVYCKYVAVRCALYCVLSM</sequence>
<name>A0A0J9EP92_AJEDA</name>
<reference evidence="1" key="1">
    <citation type="submission" date="2010-03" db="EMBL/GenBank/DDBJ databases">
        <title>Annotation of Blastomyces dermatitidis strain ATCC 18188.</title>
        <authorList>
            <consortium name="The Broad Institute Genome Sequencing Platform"/>
            <consortium name="Broad Institute Genome Sequencing Center for Infectious Disease."/>
            <person name="Cuomo C."/>
            <person name="Klein B."/>
            <person name="Sullivan T."/>
            <person name="Heitman J."/>
            <person name="Young S."/>
            <person name="Zeng Q."/>
            <person name="Gargeya S."/>
            <person name="Alvarado L."/>
            <person name="Berlin A.M."/>
            <person name="Chapman S.B."/>
            <person name="Chen Z."/>
            <person name="Freedman E."/>
            <person name="Gellesch M."/>
            <person name="Goldberg J."/>
            <person name="Griggs A."/>
            <person name="Gujja S."/>
            <person name="Heilman E."/>
            <person name="Heiman D."/>
            <person name="Howarth C."/>
            <person name="Mehta T."/>
            <person name="Neiman D."/>
            <person name="Pearson M."/>
            <person name="Roberts A."/>
            <person name="Saif S."/>
            <person name="Shea T."/>
            <person name="Shenoy N."/>
            <person name="Sisk P."/>
            <person name="Stolte C."/>
            <person name="Sykes S."/>
            <person name="White J."/>
            <person name="Yandava C."/>
            <person name="Haas B."/>
            <person name="Nusbaum C."/>
            <person name="Birren B."/>
        </authorList>
    </citation>
    <scope>NUCLEOTIDE SEQUENCE</scope>
    <source>
        <strain evidence="1">ATCC 18188</strain>
    </source>
</reference>
<dbReference type="Proteomes" id="UP000007802">
    <property type="component" value="Unassembled WGS sequence"/>
</dbReference>
<dbReference type="EMBL" id="GG749436">
    <property type="protein sequence ID" value="KMW67847.1"/>
    <property type="molecule type" value="Genomic_DNA"/>
</dbReference>
<dbReference type="AlphaFoldDB" id="A0A0J9EP92"/>
<evidence type="ECO:0000313" key="1">
    <source>
        <dbReference type="EMBL" id="KMW67847.1"/>
    </source>
</evidence>
<gene>
    <name evidence="1" type="ORF">BDDG_12377</name>
</gene>